<dbReference type="PANTHER" id="PTHR11361:SF122">
    <property type="entry name" value="DNA MISMATCH REPAIR PROTEIN MSH3"/>
    <property type="match status" value="1"/>
</dbReference>
<dbReference type="SUPFAM" id="SSF52540">
    <property type="entry name" value="P-loop containing nucleoside triphosphate hydrolases"/>
    <property type="match status" value="1"/>
</dbReference>
<feature type="compositionally biased region" description="Basic and acidic residues" evidence="7">
    <location>
        <begin position="512"/>
        <end position="521"/>
    </location>
</feature>
<gene>
    <name evidence="9" type="primary">MSH3</name>
    <name evidence="9" type="ORF">MICPUCDRAFT_56979</name>
</gene>
<evidence type="ECO:0000256" key="7">
    <source>
        <dbReference type="SAM" id="MobiDB-lite"/>
    </source>
</evidence>
<dbReference type="GO" id="GO:0140664">
    <property type="term" value="F:ATP-dependent DNA damage sensor activity"/>
    <property type="evidence" value="ECO:0007669"/>
    <property type="project" value="InterPro"/>
</dbReference>
<dbReference type="OrthoDB" id="10252754at2759"/>
<dbReference type="STRING" id="564608.C1MPN9"/>
<feature type="compositionally biased region" description="Gly residues" evidence="7">
    <location>
        <begin position="163"/>
        <end position="176"/>
    </location>
</feature>
<dbReference type="Gene3D" id="1.10.1420.10">
    <property type="match status" value="2"/>
</dbReference>
<feature type="compositionally biased region" description="Low complexity" evidence="7">
    <location>
        <begin position="522"/>
        <end position="532"/>
    </location>
</feature>
<dbReference type="Pfam" id="PF05188">
    <property type="entry name" value="MutS_II"/>
    <property type="match status" value="1"/>
</dbReference>
<feature type="region of interest" description="Disordered" evidence="7">
    <location>
        <begin position="1147"/>
        <end position="1182"/>
    </location>
</feature>
<dbReference type="SMART" id="SM00533">
    <property type="entry name" value="MUTSd"/>
    <property type="match status" value="1"/>
</dbReference>
<comment type="similarity">
    <text evidence="1">Belongs to the DNA mismatch repair MutS family. MSH3 subfamily.</text>
</comment>
<dbReference type="SUPFAM" id="SSF55271">
    <property type="entry name" value="DNA repair protein MutS, domain I"/>
    <property type="match status" value="1"/>
</dbReference>
<dbReference type="Gene3D" id="3.30.420.110">
    <property type="entry name" value="MutS, connector domain"/>
    <property type="match status" value="1"/>
</dbReference>
<dbReference type="Pfam" id="PF00488">
    <property type="entry name" value="MutS_V"/>
    <property type="match status" value="2"/>
</dbReference>
<dbReference type="Proteomes" id="UP000001876">
    <property type="component" value="Unassembled WGS sequence"/>
</dbReference>
<dbReference type="InterPro" id="IPR007696">
    <property type="entry name" value="DNA_mismatch_repair_MutS_core"/>
</dbReference>
<feature type="compositionally biased region" description="Low complexity" evidence="7">
    <location>
        <begin position="31"/>
        <end position="53"/>
    </location>
</feature>
<dbReference type="SUPFAM" id="SSF48334">
    <property type="entry name" value="DNA repair protein MutS, domain III"/>
    <property type="match status" value="1"/>
</dbReference>
<feature type="compositionally biased region" description="Acidic residues" evidence="7">
    <location>
        <begin position="104"/>
        <end position="115"/>
    </location>
</feature>
<dbReference type="GeneID" id="9683423"/>
<dbReference type="InterPro" id="IPR045076">
    <property type="entry name" value="MutS"/>
</dbReference>
<keyword evidence="5" id="KW-0238">DNA-binding</keyword>
<feature type="compositionally biased region" description="Low complexity" evidence="7">
    <location>
        <begin position="91"/>
        <end position="102"/>
    </location>
</feature>
<dbReference type="RefSeq" id="XP_003057616.1">
    <property type="nucleotide sequence ID" value="XM_003057570.1"/>
</dbReference>
<evidence type="ECO:0000256" key="1">
    <source>
        <dbReference type="ARBA" id="ARBA00007094"/>
    </source>
</evidence>
<dbReference type="Gene3D" id="3.40.50.300">
    <property type="entry name" value="P-loop containing nucleotide triphosphate hydrolases"/>
    <property type="match status" value="1"/>
</dbReference>
<dbReference type="GO" id="GO:0005524">
    <property type="term" value="F:ATP binding"/>
    <property type="evidence" value="ECO:0007669"/>
    <property type="project" value="UniProtKB-UniRule"/>
</dbReference>
<keyword evidence="10" id="KW-1185">Reference proteome</keyword>
<feature type="compositionally biased region" description="Gly residues" evidence="7">
    <location>
        <begin position="9"/>
        <end position="20"/>
    </location>
</feature>
<dbReference type="InterPro" id="IPR007695">
    <property type="entry name" value="DNA_mismatch_repair_MutS-lik_N"/>
</dbReference>
<dbReference type="InterPro" id="IPR036678">
    <property type="entry name" value="MutS_con_dom_sf"/>
</dbReference>
<evidence type="ECO:0000256" key="5">
    <source>
        <dbReference type="ARBA" id="ARBA00023125"/>
    </source>
</evidence>
<feature type="region of interest" description="Disordered" evidence="7">
    <location>
        <begin position="1"/>
        <end position="209"/>
    </location>
</feature>
<dbReference type="InterPro" id="IPR027417">
    <property type="entry name" value="P-loop_NTPase"/>
</dbReference>
<feature type="compositionally biased region" description="Acidic residues" evidence="7">
    <location>
        <begin position="1169"/>
        <end position="1182"/>
    </location>
</feature>
<protein>
    <submittedName>
        <fullName evidence="9">DNA mismatch repair protein MSH3</fullName>
    </submittedName>
</protein>
<dbReference type="GO" id="GO:0030983">
    <property type="term" value="F:mismatched DNA binding"/>
    <property type="evidence" value="ECO:0007669"/>
    <property type="project" value="UniProtKB-UniRule"/>
</dbReference>
<dbReference type="PANTHER" id="PTHR11361">
    <property type="entry name" value="DNA MISMATCH REPAIR PROTEIN MUTS FAMILY MEMBER"/>
    <property type="match status" value="1"/>
</dbReference>
<feature type="compositionally biased region" description="Basic and acidic residues" evidence="7">
    <location>
        <begin position="140"/>
        <end position="162"/>
    </location>
</feature>
<dbReference type="GO" id="GO:0005634">
    <property type="term" value="C:nucleus"/>
    <property type="evidence" value="ECO:0007669"/>
    <property type="project" value="TreeGrafter"/>
</dbReference>
<dbReference type="EMBL" id="GG663738">
    <property type="protein sequence ID" value="EEH57567.1"/>
    <property type="molecule type" value="Genomic_DNA"/>
</dbReference>
<dbReference type="SMART" id="SM00534">
    <property type="entry name" value="MUTSac"/>
    <property type="match status" value="1"/>
</dbReference>
<dbReference type="KEGG" id="mpp:MICPUCDRAFT_56979"/>
<dbReference type="Pfam" id="PF01624">
    <property type="entry name" value="MutS_I"/>
    <property type="match status" value="2"/>
</dbReference>
<feature type="domain" description="DNA mismatch repair proteins mutS family" evidence="8">
    <location>
        <begin position="1073"/>
        <end position="1089"/>
    </location>
</feature>
<dbReference type="GO" id="GO:0006298">
    <property type="term" value="P:mismatch repair"/>
    <property type="evidence" value="ECO:0007669"/>
    <property type="project" value="InterPro"/>
</dbReference>
<proteinExistence type="inferred from homology"/>
<reference evidence="9 10" key="1">
    <citation type="journal article" date="2009" name="Science">
        <title>Green evolution and dynamic adaptations revealed by genomes of the marine picoeukaryotes Micromonas.</title>
        <authorList>
            <person name="Worden A.Z."/>
            <person name="Lee J.H."/>
            <person name="Mock T."/>
            <person name="Rouze P."/>
            <person name="Simmons M.P."/>
            <person name="Aerts A.L."/>
            <person name="Allen A.E."/>
            <person name="Cuvelier M.L."/>
            <person name="Derelle E."/>
            <person name="Everett M.V."/>
            <person name="Foulon E."/>
            <person name="Grimwood J."/>
            <person name="Gundlach H."/>
            <person name="Henrissat B."/>
            <person name="Napoli C."/>
            <person name="McDonald S.M."/>
            <person name="Parker M.S."/>
            <person name="Rombauts S."/>
            <person name="Salamov A."/>
            <person name="Von Dassow P."/>
            <person name="Badger J.H."/>
            <person name="Coutinho P.M."/>
            <person name="Demir E."/>
            <person name="Dubchak I."/>
            <person name="Gentemann C."/>
            <person name="Eikrem W."/>
            <person name="Gready J.E."/>
            <person name="John U."/>
            <person name="Lanier W."/>
            <person name="Lindquist E.A."/>
            <person name="Lucas S."/>
            <person name="Mayer K.F."/>
            <person name="Moreau H."/>
            <person name="Not F."/>
            <person name="Otillar R."/>
            <person name="Panaud O."/>
            <person name="Pangilinan J."/>
            <person name="Paulsen I."/>
            <person name="Piegu B."/>
            <person name="Poliakov A."/>
            <person name="Robbens S."/>
            <person name="Schmutz J."/>
            <person name="Toulza E."/>
            <person name="Wyss T."/>
            <person name="Zelensky A."/>
            <person name="Zhou K."/>
            <person name="Armbrust E.V."/>
            <person name="Bhattacharya D."/>
            <person name="Goodenough U.W."/>
            <person name="Van de Peer Y."/>
            <person name="Grigoriev I.V."/>
        </authorList>
    </citation>
    <scope>NUCLEOTIDE SEQUENCE [LARGE SCALE GENOMIC DNA]</scope>
    <source>
        <strain evidence="9 10">CCMP1545</strain>
    </source>
</reference>
<dbReference type="PROSITE" id="PS00486">
    <property type="entry name" value="DNA_MISMATCH_REPAIR_2"/>
    <property type="match status" value="1"/>
</dbReference>
<dbReference type="InterPro" id="IPR000432">
    <property type="entry name" value="DNA_mismatch_repair_MutS_C"/>
</dbReference>
<dbReference type="eggNOG" id="KOG0218">
    <property type="taxonomic scope" value="Eukaryota"/>
</dbReference>
<evidence type="ECO:0000256" key="3">
    <source>
        <dbReference type="ARBA" id="ARBA00022763"/>
    </source>
</evidence>
<keyword evidence="6" id="KW-0234">DNA repair</keyword>
<keyword evidence="4" id="KW-0067">ATP-binding</keyword>
<evidence type="ECO:0000256" key="2">
    <source>
        <dbReference type="ARBA" id="ARBA00022741"/>
    </source>
</evidence>
<dbReference type="Gene3D" id="3.40.1170.10">
    <property type="entry name" value="DNA repair protein MutS, domain I"/>
    <property type="match status" value="1"/>
</dbReference>
<feature type="region of interest" description="Disordered" evidence="7">
    <location>
        <begin position="512"/>
        <end position="532"/>
    </location>
</feature>
<dbReference type="Pfam" id="PF05192">
    <property type="entry name" value="MutS_III"/>
    <property type="match status" value="1"/>
</dbReference>
<dbReference type="InterPro" id="IPR007860">
    <property type="entry name" value="DNA_mmatch_repair_MutS_con_dom"/>
</dbReference>
<dbReference type="InterPro" id="IPR016151">
    <property type="entry name" value="DNA_mismatch_repair_MutS_N"/>
</dbReference>
<evidence type="ECO:0000313" key="9">
    <source>
        <dbReference type="EMBL" id="EEH57567.1"/>
    </source>
</evidence>
<accession>C1MPN9</accession>
<evidence type="ECO:0000256" key="6">
    <source>
        <dbReference type="ARBA" id="ARBA00023204"/>
    </source>
</evidence>
<evidence type="ECO:0000256" key="4">
    <source>
        <dbReference type="ARBA" id="ARBA00022840"/>
    </source>
</evidence>
<dbReference type="OMA" id="INMHAAR"/>
<dbReference type="GO" id="GO:0006312">
    <property type="term" value="P:mitotic recombination"/>
    <property type="evidence" value="ECO:0007669"/>
    <property type="project" value="TreeGrafter"/>
</dbReference>
<evidence type="ECO:0000313" key="10">
    <source>
        <dbReference type="Proteomes" id="UP000001876"/>
    </source>
</evidence>
<keyword evidence="2" id="KW-0547">Nucleotide-binding</keyword>
<evidence type="ECO:0000259" key="8">
    <source>
        <dbReference type="PROSITE" id="PS00486"/>
    </source>
</evidence>
<dbReference type="InterPro" id="IPR036187">
    <property type="entry name" value="DNA_mismatch_repair_MutS_sf"/>
</dbReference>
<dbReference type="SUPFAM" id="SSF53150">
    <property type="entry name" value="DNA repair protein MutS, domain II"/>
    <property type="match status" value="1"/>
</dbReference>
<sequence>MKRGRASSAGGGGKGGGGGSAQKSLTSFFFTKPSTGGATTTKATTTTTTTTPASKKRARTDGSLSAAKPPTPSQSKGGSGGGGDDEEDAAGKGAAAATAATEDGGGDDDEDDDRDDLAPTTERMPRSEVDAILAALPASRPDRHAAFVKKLSRDPRRRDGTRGGRGGVDGEGVEGGGGEREGDEKGTNDDADENAGGGSKKKKPASAGKMTPLELQVKKHKADHPGVLLLIEVGYKFHFYGEDAHVASKARSILHTGSLAFNPDTPRRLSTSTDAFQLHPDVGRFVRNAPKALNIFAYQKGNYLTASVPVPRLHVYVRRLVERGHKVGVIRQTETAALKAGGETDAGKGGLFERKLVGLYTKSTLEAGVAVDASGGTNDKGESVTAADGRFSSYLLCIAEEPVSSSSSSDEGGGRARIGVAAVDASTGDVLHDEFVDSSLRAELEARLLRVAPAEILLVEPLSTATTKLVKTMYGDDPRGGGARVEAVARGSGYGDGGAAAAVAASIAEFGRDGDGDRDRGATASTSGGSGAAASGAAVAAIDLPSQTLRAVAVAFDWLRQFGLCGVLALTPAFRPMRARREMNLSPNVMRQLELLRSIDGAHRGSLLWLMGSNARTPCGSRLVRRWVSHPLTDKRDVERRLDAVDELRTKAEDGGGHGGVLSDLAASLKAAHGGGDCERYLARVFHGTATPAELVAGLSAVRDFARLVRNAKAKAAAGRGGEIDAAAADDDDECASLASSALLREYLDAASDASVVHTCDRLLSMVDVENATNGKATAATALLPNATRFPRLESTRADIADAEKALEDLLPTLRQKLIDAGKKEKGGGGGGLALVPRLAYVTVALVEYLIELPDTLRGVPANWARMSTNKSKKVVRYHPPEVVAAAAALERARERHVAESKAAWASFLRDDAAGNFLELRAAVAAAAGLDALLSFAALARGNAGYARPTFLPDDAPPALRVDRGRHPILDAMMPPGKTYVPNSASLAEDGVRALVITGPNMGGKSCFIRQTALIVVMAQCGSFVPAASAEMTVMDGVHTRMGASDNMAMGASTFLEEMSECSSILAAASKKSLVVLDELGRGTATTDGTAIAHATLEHLVSNAKCLTLFVTHYPSVAKEITAKYPKHCAAAFTSYVRVRRNGRVAARNKNENVDDVEGGPGAGAAAAAEEEEEEEEGEEGDRIEFLYSLTPGVAHRSFGLNVARMAGVPENIIRLAGRKAKELEEATTRRRSSGMALTNHEDEDVTRAKFKTVVDAMRAAEAAEDPEKGVAIIAGAQAALRGWGG</sequence>
<feature type="compositionally biased region" description="Basic and acidic residues" evidence="7">
    <location>
        <begin position="177"/>
        <end position="188"/>
    </location>
</feature>
<keyword evidence="3" id="KW-0227">DNA damage</keyword>
<organism evidence="10">
    <name type="scientific">Micromonas pusilla (strain CCMP1545)</name>
    <name type="common">Picoplanktonic green alga</name>
    <dbReference type="NCBI Taxonomy" id="564608"/>
    <lineage>
        <taxon>Eukaryota</taxon>
        <taxon>Viridiplantae</taxon>
        <taxon>Chlorophyta</taxon>
        <taxon>Mamiellophyceae</taxon>
        <taxon>Mamiellales</taxon>
        <taxon>Mamiellaceae</taxon>
        <taxon>Micromonas</taxon>
    </lineage>
</organism>
<name>C1MPN9_MICPC</name>